<accession>S7NBB0</accession>
<evidence type="ECO:0000256" key="1">
    <source>
        <dbReference type="SAM" id="MobiDB-lite"/>
    </source>
</evidence>
<feature type="compositionally biased region" description="Low complexity" evidence="1">
    <location>
        <begin position="118"/>
        <end position="144"/>
    </location>
</feature>
<dbReference type="AlphaFoldDB" id="S7NBB0"/>
<protein>
    <submittedName>
        <fullName evidence="2">Protein furry like protein</fullName>
    </submittedName>
</protein>
<gene>
    <name evidence="2" type="ORF">D623_10026475</name>
</gene>
<organism evidence="2 3">
    <name type="scientific">Myotis brandtii</name>
    <name type="common">Brandt's bat</name>
    <dbReference type="NCBI Taxonomy" id="109478"/>
    <lineage>
        <taxon>Eukaryota</taxon>
        <taxon>Metazoa</taxon>
        <taxon>Chordata</taxon>
        <taxon>Craniata</taxon>
        <taxon>Vertebrata</taxon>
        <taxon>Euteleostomi</taxon>
        <taxon>Mammalia</taxon>
        <taxon>Eutheria</taxon>
        <taxon>Laurasiatheria</taxon>
        <taxon>Chiroptera</taxon>
        <taxon>Yangochiroptera</taxon>
        <taxon>Vespertilionidae</taxon>
        <taxon>Myotis</taxon>
    </lineage>
</organism>
<proteinExistence type="predicted"/>
<feature type="region of interest" description="Disordered" evidence="1">
    <location>
        <begin position="108"/>
        <end position="144"/>
    </location>
</feature>
<dbReference type="EMBL" id="KE163986">
    <property type="protein sequence ID" value="EPQ14589.1"/>
    <property type="molecule type" value="Genomic_DNA"/>
</dbReference>
<dbReference type="Proteomes" id="UP000052978">
    <property type="component" value="Unassembled WGS sequence"/>
</dbReference>
<keyword evidence="3" id="KW-1185">Reference proteome</keyword>
<reference evidence="2 3" key="1">
    <citation type="journal article" date="2013" name="Nat. Commun.">
        <title>Genome analysis reveals insights into physiology and longevity of the Brandt's bat Myotis brandtii.</title>
        <authorList>
            <person name="Seim I."/>
            <person name="Fang X."/>
            <person name="Xiong Z."/>
            <person name="Lobanov A.V."/>
            <person name="Huang Z."/>
            <person name="Ma S."/>
            <person name="Feng Y."/>
            <person name="Turanov A.A."/>
            <person name="Zhu Y."/>
            <person name="Lenz T.L."/>
            <person name="Gerashchenko M.V."/>
            <person name="Fan D."/>
            <person name="Hee Yim S."/>
            <person name="Yao X."/>
            <person name="Jordan D."/>
            <person name="Xiong Y."/>
            <person name="Ma Y."/>
            <person name="Lyapunov A.N."/>
            <person name="Chen G."/>
            <person name="Kulakova O.I."/>
            <person name="Sun Y."/>
            <person name="Lee S.G."/>
            <person name="Bronson R.T."/>
            <person name="Moskalev A.A."/>
            <person name="Sunyaev S.R."/>
            <person name="Zhang G."/>
            <person name="Krogh A."/>
            <person name="Wang J."/>
            <person name="Gladyshev V.N."/>
        </authorList>
    </citation>
    <scope>NUCLEOTIDE SEQUENCE [LARGE SCALE GENOMIC DNA]</scope>
</reference>
<sequence>MSRSGTVPSPGSGSSLATCHFAHYFVLCRIDADSGLEPDELVASPVGNGYIKPPVPPVSGTQREKGPPTMLPINVDPDSKPGEYVLKSLFVNFTTQAERKIRIIMAEPLTKPRRQGPRQRQPLLRVGAKTEAASTAGGATADGG</sequence>
<feature type="region of interest" description="Disordered" evidence="1">
    <location>
        <begin position="43"/>
        <end position="71"/>
    </location>
</feature>
<evidence type="ECO:0000313" key="3">
    <source>
        <dbReference type="Proteomes" id="UP000052978"/>
    </source>
</evidence>
<evidence type="ECO:0000313" key="2">
    <source>
        <dbReference type="EMBL" id="EPQ14589.1"/>
    </source>
</evidence>
<name>S7NBB0_MYOBR</name>